<proteinExistence type="inferred from homology"/>
<dbReference type="InterPro" id="IPR002347">
    <property type="entry name" value="SDR_fam"/>
</dbReference>
<accession>A0ABU7RYZ4</accession>
<dbReference type="CDD" id="cd05233">
    <property type="entry name" value="SDR_c"/>
    <property type="match status" value="1"/>
</dbReference>
<dbReference type="PRINTS" id="PR00080">
    <property type="entry name" value="SDRFAMILY"/>
</dbReference>
<gene>
    <name evidence="2" type="ORF">V1633_24970</name>
</gene>
<name>A0ABU7RYZ4_9ACTN</name>
<comment type="similarity">
    <text evidence="1">Belongs to the short-chain dehydrogenases/reductases (SDR) family.</text>
</comment>
<dbReference type="InterPro" id="IPR036291">
    <property type="entry name" value="NAD(P)-bd_dom_sf"/>
</dbReference>
<evidence type="ECO:0000256" key="1">
    <source>
        <dbReference type="ARBA" id="ARBA00006484"/>
    </source>
</evidence>
<comment type="caution">
    <text evidence="2">The sequence shown here is derived from an EMBL/GenBank/DDBJ whole genome shotgun (WGS) entry which is preliminary data.</text>
</comment>
<protein>
    <submittedName>
        <fullName evidence="2">SDR family oxidoreductase</fullName>
    </submittedName>
</protein>
<dbReference type="Pfam" id="PF13561">
    <property type="entry name" value="adh_short_C2"/>
    <property type="match status" value="1"/>
</dbReference>
<reference evidence="2 3" key="1">
    <citation type="submission" date="2024-01" db="EMBL/GenBank/DDBJ databases">
        <title>Genome insights into Plantactinospora sonchi sp. nov.</title>
        <authorList>
            <person name="Wang L."/>
        </authorList>
    </citation>
    <scope>NUCLEOTIDE SEQUENCE [LARGE SCALE GENOMIC DNA]</scope>
    <source>
        <strain evidence="2 3">NEAU-QY2</strain>
    </source>
</reference>
<sequence>MELGLREKRVLVTGASSNIGRAIAVAFGEEGATVAIGYHRDEAGAAHTATLVEQAGGRPLVIGLDLGDEARLRHGADRALTELGGIDVLVNNAVAFPGPPAPDEMFETAPADRMRRSLATNLLGHYLLSQAAVASMRANGWGRIVHVSTGLVEDGRSGAAAYVTPKSGLHGLTRTMSRELASAGILTNLVMAGFVVGDRRLPDDLLRQAAAAAATGRTTEAVEVANLVVFLCSSANGHVTGELIRADGHFLTPA</sequence>
<keyword evidence="3" id="KW-1185">Reference proteome</keyword>
<dbReference type="EMBL" id="JAZGQK010000023">
    <property type="protein sequence ID" value="MEE6261742.1"/>
    <property type="molecule type" value="Genomic_DNA"/>
</dbReference>
<evidence type="ECO:0000313" key="2">
    <source>
        <dbReference type="EMBL" id="MEE6261742.1"/>
    </source>
</evidence>
<organism evidence="2 3">
    <name type="scientific">Plantactinospora sonchi</name>
    <dbReference type="NCBI Taxonomy" id="1544735"/>
    <lineage>
        <taxon>Bacteria</taxon>
        <taxon>Bacillati</taxon>
        <taxon>Actinomycetota</taxon>
        <taxon>Actinomycetes</taxon>
        <taxon>Micromonosporales</taxon>
        <taxon>Micromonosporaceae</taxon>
        <taxon>Plantactinospora</taxon>
    </lineage>
</organism>
<evidence type="ECO:0000313" key="3">
    <source>
        <dbReference type="Proteomes" id="UP001332243"/>
    </source>
</evidence>
<dbReference type="RefSeq" id="WP_331216832.1">
    <property type="nucleotide sequence ID" value="NZ_JAZGQK010000023.1"/>
</dbReference>
<dbReference type="Gene3D" id="3.40.50.720">
    <property type="entry name" value="NAD(P)-binding Rossmann-like Domain"/>
    <property type="match status" value="1"/>
</dbReference>
<dbReference type="PANTHER" id="PTHR42879">
    <property type="entry name" value="3-OXOACYL-(ACYL-CARRIER-PROTEIN) REDUCTASE"/>
    <property type="match status" value="1"/>
</dbReference>
<dbReference type="SUPFAM" id="SSF51735">
    <property type="entry name" value="NAD(P)-binding Rossmann-fold domains"/>
    <property type="match status" value="1"/>
</dbReference>
<dbReference type="PRINTS" id="PR00081">
    <property type="entry name" value="GDHRDH"/>
</dbReference>
<dbReference type="InterPro" id="IPR050259">
    <property type="entry name" value="SDR"/>
</dbReference>
<dbReference type="Proteomes" id="UP001332243">
    <property type="component" value="Unassembled WGS sequence"/>
</dbReference>